<organism evidence="2 3">
    <name type="scientific">Apiospora phragmitis</name>
    <dbReference type="NCBI Taxonomy" id="2905665"/>
    <lineage>
        <taxon>Eukaryota</taxon>
        <taxon>Fungi</taxon>
        <taxon>Dikarya</taxon>
        <taxon>Ascomycota</taxon>
        <taxon>Pezizomycotina</taxon>
        <taxon>Sordariomycetes</taxon>
        <taxon>Xylariomycetidae</taxon>
        <taxon>Amphisphaeriales</taxon>
        <taxon>Apiosporaceae</taxon>
        <taxon>Apiospora</taxon>
    </lineage>
</organism>
<name>A0ABR1VGJ0_9PEZI</name>
<dbReference type="GeneID" id="92090514"/>
<evidence type="ECO:0000313" key="3">
    <source>
        <dbReference type="Proteomes" id="UP001480595"/>
    </source>
</evidence>
<sequence>MGRSGYDITELTNFDEAIDTPASICTEATEDLEETHPTYTVRTQFLHVVMAAHKRAAHDLNEISPDWAGGGPSLTGSLEGEWPDLSEQMTVFYDFFTGKGPELLLEFFESTGTVTWNLPQGTCDAEPSTPAASQSQDSGVALQDTPGKPPTSQLQEQEDSPNNGHPIVAALIAEIPRDGQPTKGVPQVPPDTKETEGYPSLPPKSNQVSQGLDGPDWSGGLAFSPGADVDSMLHDDILSRLFDPSTDGFASTSDILSSFEFNILWEK</sequence>
<dbReference type="RefSeq" id="XP_066716720.1">
    <property type="nucleotide sequence ID" value="XM_066857451.1"/>
</dbReference>
<dbReference type="EMBL" id="JAQQWL010000006">
    <property type="protein sequence ID" value="KAK8069426.1"/>
    <property type="molecule type" value="Genomic_DNA"/>
</dbReference>
<feature type="region of interest" description="Disordered" evidence="1">
    <location>
        <begin position="119"/>
        <end position="223"/>
    </location>
</feature>
<keyword evidence="3" id="KW-1185">Reference proteome</keyword>
<protein>
    <submittedName>
        <fullName evidence="2">Uncharacterized protein</fullName>
    </submittedName>
</protein>
<reference evidence="2 3" key="1">
    <citation type="submission" date="2023-01" db="EMBL/GenBank/DDBJ databases">
        <title>Analysis of 21 Apiospora genomes using comparative genomics revels a genus with tremendous synthesis potential of carbohydrate active enzymes and secondary metabolites.</title>
        <authorList>
            <person name="Sorensen T."/>
        </authorList>
    </citation>
    <scope>NUCLEOTIDE SEQUENCE [LARGE SCALE GENOMIC DNA]</scope>
    <source>
        <strain evidence="2 3">CBS 135458</strain>
    </source>
</reference>
<feature type="compositionally biased region" description="Polar residues" evidence="1">
    <location>
        <begin position="150"/>
        <end position="163"/>
    </location>
</feature>
<comment type="caution">
    <text evidence="2">The sequence shown here is derived from an EMBL/GenBank/DDBJ whole genome shotgun (WGS) entry which is preliminary data.</text>
</comment>
<gene>
    <name evidence="2" type="ORF">PG994_006042</name>
</gene>
<accession>A0ABR1VGJ0</accession>
<evidence type="ECO:0000256" key="1">
    <source>
        <dbReference type="SAM" id="MobiDB-lite"/>
    </source>
</evidence>
<evidence type="ECO:0000313" key="2">
    <source>
        <dbReference type="EMBL" id="KAK8069426.1"/>
    </source>
</evidence>
<proteinExistence type="predicted"/>
<dbReference type="Proteomes" id="UP001480595">
    <property type="component" value="Unassembled WGS sequence"/>
</dbReference>